<dbReference type="EMBL" id="FAXA01000142">
    <property type="protein sequence ID" value="CUV01813.1"/>
    <property type="molecule type" value="Genomic_DNA"/>
</dbReference>
<dbReference type="InterPro" id="IPR027417">
    <property type="entry name" value="P-loop_NTPase"/>
</dbReference>
<keyword evidence="8 17" id="KW-0378">Hydrolase</keyword>
<keyword evidence="13 15" id="KW-0472">Membrane</keyword>
<dbReference type="GO" id="GO:0016887">
    <property type="term" value="F:ATP hydrolysis activity"/>
    <property type="evidence" value="ECO:0007669"/>
    <property type="project" value="InterPro"/>
</dbReference>
<keyword evidence="17" id="KW-0132">Cell division</keyword>
<dbReference type="Gene3D" id="1.20.58.760">
    <property type="entry name" value="Peptidase M41"/>
    <property type="match status" value="2"/>
</dbReference>
<dbReference type="FunFam" id="1.10.8.60:FF:000001">
    <property type="entry name" value="ATP-dependent zinc metalloprotease FtsH"/>
    <property type="match status" value="1"/>
</dbReference>
<dbReference type="InterPro" id="IPR037219">
    <property type="entry name" value="Peptidase_M41-like"/>
</dbReference>
<sequence>MGNNRWLRNSFVYLMIIIGVIVIFYTMLPSFGARAEEPLTTVVAMAKNNDIREIIIDGRKITVFPRVTSTAGTDRFTSRIGRDTDVLSLLVESGVEVGPPSGVEVVFKGSSGLSSFLGLMLNFLPLIFFGGLILFMMRQAQGSNNQTMSFGRSRAKMMTLNKPTVSFADVAGVDESKEELQEVVEFLKFPERFLALGARIPKGVLLVGSPGTGKTLMARAVAGEAGVPFFHISGSEFVEMFVGVGAARVRDLFEQAKRNAPCIVFVDEIDAVGRHRGAGLGGGHDEREQTLNQILVEMDGFETNTNIIVIAATNRPDILDPALLRPGRFDRRVTMDLPDIEGRKAILKVHAAGKPLAPEVTFDSLAKETPGFSGAELSNLINEAAIMAARGNKKQIFMNDFEEAVDRVIAGPQRKNRLINPREKEMTAYHEAGHALVAWGLEFADPVHKISIVARGQMGGHTSLVPEEDRYLWTKNQFEHRMAVTMGGRVAEQIIFEEVTTGASNDLEQATKLAQGMIKRYGMFSSKVYTEMAISEVIRKSRDGEVSEIEVYGNDLLVKMTDGSEFRSRKEADFQLAEFSEGLIEKRLSPVTIIIKGSHSLDGLGAPRTFGKAQEMVFLGRDMGGEEKDYGEKIGEEIDQAVSVLINTAYEQAVETIRTHQSKLVRLAEYLIEYETVSGEAMNRLFNADDEATGDPANPITPPESPPAYSASPSATSQPATTVPQPASTLTSKSTDGNAT</sequence>
<dbReference type="AlphaFoldDB" id="A0A170Q9K7"/>
<dbReference type="GO" id="GO:0005524">
    <property type="term" value="F:ATP binding"/>
    <property type="evidence" value="ECO:0007669"/>
    <property type="project" value="UniProtKB-KW"/>
</dbReference>
<keyword evidence="5 15" id="KW-0812">Transmembrane</keyword>
<comment type="subcellular location">
    <subcellularLocation>
        <location evidence="2">Membrane</location>
    </subcellularLocation>
</comment>
<dbReference type="InterPro" id="IPR003960">
    <property type="entry name" value="ATPase_AAA_CS"/>
</dbReference>
<feature type="compositionally biased region" description="Polar residues" evidence="14">
    <location>
        <begin position="725"/>
        <end position="740"/>
    </location>
</feature>
<evidence type="ECO:0000256" key="1">
    <source>
        <dbReference type="ARBA" id="ARBA00001947"/>
    </source>
</evidence>
<dbReference type="GO" id="GO:0006508">
    <property type="term" value="P:proteolysis"/>
    <property type="evidence" value="ECO:0007669"/>
    <property type="project" value="UniProtKB-KW"/>
</dbReference>
<dbReference type="SUPFAM" id="SSF140990">
    <property type="entry name" value="FtsH protease domain-like"/>
    <property type="match status" value="2"/>
</dbReference>
<dbReference type="FunFam" id="3.40.50.300:FF:000001">
    <property type="entry name" value="ATP-dependent zinc metalloprotease FtsH"/>
    <property type="match status" value="1"/>
</dbReference>
<feature type="transmembrane region" description="Helical" evidence="15">
    <location>
        <begin position="116"/>
        <end position="137"/>
    </location>
</feature>
<evidence type="ECO:0000256" key="4">
    <source>
        <dbReference type="ARBA" id="ARBA00022670"/>
    </source>
</evidence>
<evidence type="ECO:0000256" key="14">
    <source>
        <dbReference type="SAM" id="MobiDB-lite"/>
    </source>
</evidence>
<evidence type="ECO:0000256" key="10">
    <source>
        <dbReference type="ARBA" id="ARBA00022840"/>
    </source>
</evidence>
<dbReference type="GO" id="GO:0051301">
    <property type="term" value="P:cell division"/>
    <property type="evidence" value="ECO:0007669"/>
    <property type="project" value="UniProtKB-KW"/>
</dbReference>
<dbReference type="PROSITE" id="PS00674">
    <property type="entry name" value="AAA"/>
    <property type="match status" value="1"/>
</dbReference>
<evidence type="ECO:0000256" key="3">
    <source>
        <dbReference type="ARBA" id="ARBA00010044"/>
    </source>
</evidence>
<feature type="compositionally biased region" description="Low complexity" evidence="14">
    <location>
        <begin position="707"/>
        <end position="724"/>
    </location>
</feature>
<feature type="region of interest" description="Disordered" evidence="14">
    <location>
        <begin position="689"/>
        <end position="740"/>
    </location>
</feature>
<dbReference type="Pfam" id="PF17862">
    <property type="entry name" value="AAA_lid_3"/>
    <property type="match status" value="1"/>
</dbReference>
<keyword evidence="12" id="KW-0482">Metalloprotease</keyword>
<dbReference type="NCBIfam" id="TIGR01241">
    <property type="entry name" value="FtsH_fam"/>
    <property type="match status" value="1"/>
</dbReference>
<proteinExistence type="inferred from homology"/>
<gene>
    <name evidence="17" type="ORF">MGWOODY_Clf1223</name>
</gene>
<feature type="transmembrane region" description="Helical" evidence="15">
    <location>
        <begin position="12"/>
        <end position="31"/>
    </location>
</feature>
<evidence type="ECO:0000256" key="11">
    <source>
        <dbReference type="ARBA" id="ARBA00022989"/>
    </source>
</evidence>
<accession>A0A170Q9K7</accession>
<dbReference type="InterPro" id="IPR000642">
    <property type="entry name" value="Peptidase_M41"/>
</dbReference>
<dbReference type="Pfam" id="PF01434">
    <property type="entry name" value="Peptidase_M41"/>
    <property type="match status" value="2"/>
</dbReference>
<dbReference type="EC" id="3.4.24.-" evidence="17"/>
<dbReference type="Gene3D" id="3.40.50.300">
    <property type="entry name" value="P-loop containing nucleotide triphosphate hydrolases"/>
    <property type="match status" value="1"/>
</dbReference>
<dbReference type="Pfam" id="PF00004">
    <property type="entry name" value="AAA"/>
    <property type="match status" value="1"/>
</dbReference>
<dbReference type="GO" id="GO:0005886">
    <property type="term" value="C:plasma membrane"/>
    <property type="evidence" value="ECO:0007669"/>
    <property type="project" value="TreeGrafter"/>
</dbReference>
<comment type="similarity">
    <text evidence="3">In the C-terminal section; belongs to the peptidase M41 family.</text>
</comment>
<evidence type="ECO:0000256" key="5">
    <source>
        <dbReference type="ARBA" id="ARBA00022692"/>
    </source>
</evidence>
<dbReference type="Gene3D" id="1.10.8.60">
    <property type="match status" value="1"/>
</dbReference>
<evidence type="ECO:0000313" key="17">
    <source>
        <dbReference type="EMBL" id="CUV01813.1"/>
    </source>
</evidence>
<evidence type="ECO:0000256" key="7">
    <source>
        <dbReference type="ARBA" id="ARBA00022741"/>
    </source>
</evidence>
<dbReference type="GO" id="GO:0046872">
    <property type="term" value="F:metal ion binding"/>
    <property type="evidence" value="ECO:0007669"/>
    <property type="project" value="UniProtKB-KW"/>
</dbReference>
<evidence type="ECO:0000256" key="6">
    <source>
        <dbReference type="ARBA" id="ARBA00022723"/>
    </source>
</evidence>
<keyword evidence="10" id="KW-0067">ATP-binding</keyword>
<comment type="cofactor">
    <cofactor evidence="1">
        <name>Zn(2+)</name>
        <dbReference type="ChEBI" id="CHEBI:29105"/>
    </cofactor>
</comment>
<evidence type="ECO:0000256" key="15">
    <source>
        <dbReference type="SAM" id="Phobius"/>
    </source>
</evidence>
<dbReference type="CDD" id="cd19501">
    <property type="entry name" value="RecA-like_FtsH"/>
    <property type="match status" value="1"/>
</dbReference>
<protein>
    <submittedName>
        <fullName evidence="17">Cell division protein FtsH</fullName>
        <ecNumber evidence="17">3.4.24.-</ecNumber>
    </submittedName>
</protein>
<evidence type="ECO:0000259" key="16">
    <source>
        <dbReference type="SMART" id="SM00382"/>
    </source>
</evidence>
<reference evidence="17" key="1">
    <citation type="submission" date="2015-10" db="EMBL/GenBank/DDBJ databases">
        <authorList>
            <person name="Gilbert D.G."/>
        </authorList>
    </citation>
    <scope>NUCLEOTIDE SEQUENCE</scope>
</reference>
<keyword evidence="17" id="KW-0131">Cell cycle</keyword>
<feature type="domain" description="AAA+ ATPase" evidence="16">
    <location>
        <begin position="200"/>
        <end position="339"/>
    </location>
</feature>
<dbReference type="InterPro" id="IPR041569">
    <property type="entry name" value="AAA_lid_3"/>
</dbReference>
<name>A0A170Q9K7_9ZZZZ</name>
<dbReference type="GO" id="GO:0004222">
    <property type="term" value="F:metalloendopeptidase activity"/>
    <property type="evidence" value="ECO:0007669"/>
    <property type="project" value="InterPro"/>
</dbReference>
<organism evidence="17">
    <name type="scientific">hydrothermal vent metagenome</name>
    <dbReference type="NCBI Taxonomy" id="652676"/>
    <lineage>
        <taxon>unclassified sequences</taxon>
        <taxon>metagenomes</taxon>
        <taxon>ecological metagenomes</taxon>
    </lineage>
</organism>
<dbReference type="GO" id="GO:0030163">
    <property type="term" value="P:protein catabolic process"/>
    <property type="evidence" value="ECO:0007669"/>
    <property type="project" value="TreeGrafter"/>
</dbReference>
<evidence type="ECO:0000256" key="9">
    <source>
        <dbReference type="ARBA" id="ARBA00022833"/>
    </source>
</evidence>
<dbReference type="InterPro" id="IPR003959">
    <property type="entry name" value="ATPase_AAA_core"/>
</dbReference>
<dbReference type="InterPro" id="IPR005936">
    <property type="entry name" value="FtsH"/>
</dbReference>
<dbReference type="GO" id="GO:0004176">
    <property type="term" value="F:ATP-dependent peptidase activity"/>
    <property type="evidence" value="ECO:0007669"/>
    <property type="project" value="InterPro"/>
</dbReference>
<evidence type="ECO:0000256" key="13">
    <source>
        <dbReference type="ARBA" id="ARBA00023136"/>
    </source>
</evidence>
<evidence type="ECO:0000256" key="8">
    <source>
        <dbReference type="ARBA" id="ARBA00022801"/>
    </source>
</evidence>
<keyword evidence="9" id="KW-0862">Zinc</keyword>
<dbReference type="PANTHER" id="PTHR23076:SF97">
    <property type="entry name" value="ATP-DEPENDENT ZINC METALLOPROTEASE YME1L1"/>
    <property type="match status" value="1"/>
</dbReference>
<dbReference type="SMART" id="SM00382">
    <property type="entry name" value="AAA"/>
    <property type="match status" value="1"/>
</dbReference>
<keyword evidence="6" id="KW-0479">Metal-binding</keyword>
<dbReference type="InterPro" id="IPR003593">
    <property type="entry name" value="AAA+_ATPase"/>
</dbReference>
<keyword evidence="4" id="KW-0645">Protease</keyword>
<dbReference type="SUPFAM" id="SSF52540">
    <property type="entry name" value="P-loop containing nucleoside triphosphate hydrolases"/>
    <property type="match status" value="1"/>
</dbReference>
<dbReference type="HAMAP" id="MF_01458">
    <property type="entry name" value="FtsH"/>
    <property type="match status" value="1"/>
</dbReference>
<evidence type="ECO:0000256" key="2">
    <source>
        <dbReference type="ARBA" id="ARBA00004370"/>
    </source>
</evidence>
<keyword evidence="11 15" id="KW-1133">Transmembrane helix</keyword>
<dbReference type="PANTHER" id="PTHR23076">
    <property type="entry name" value="METALLOPROTEASE M41 FTSH"/>
    <property type="match status" value="1"/>
</dbReference>
<keyword evidence="7" id="KW-0547">Nucleotide-binding</keyword>
<evidence type="ECO:0000256" key="12">
    <source>
        <dbReference type="ARBA" id="ARBA00023049"/>
    </source>
</evidence>